<dbReference type="Proteomes" id="UP000603904">
    <property type="component" value="Unassembled WGS sequence"/>
</dbReference>
<organism evidence="3 4">
    <name type="scientific">Microbispora corallina</name>
    <dbReference type="NCBI Taxonomy" id="83302"/>
    <lineage>
        <taxon>Bacteria</taxon>
        <taxon>Bacillati</taxon>
        <taxon>Actinomycetota</taxon>
        <taxon>Actinomycetes</taxon>
        <taxon>Streptosporangiales</taxon>
        <taxon>Streptosporangiaceae</taxon>
        <taxon>Microbispora</taxon>
    </lineage>
</organism>
<accession>A0ABQ4G5V8</accession>
<keyword evidence="4" id="KW-1185">Reference proteome</keyword>
<dbReference type="PROSITE" id="PS51257">
    <property type="entry name" value="PROKAR_LIPOPROTEIN"/>
    <property type="match status" value="1"/>
</dbReference>
<sequence>MRRILVACLPALALVTAAACAAPDDGKGVASLGGAATPRPTSSLSLVEQAVRYARCMRQHGVPLRDPEVNGGSVRIYGVDRGLVDKGGVDADVLDRAQEACTSYRPVLPADEQARKRAGGLDYSRCMRAHGVEDFPDPDPDGRFSLPEEQTDPDYDRARATCRAQGQSARPTP</sequence>
<dbReference type="RefSeq" id="WP_204059658.1">
    <property type="nucleotide sequence ID" value="NZ_BAAAGP010000017.1"/>
</dbReference>
<evidence type="ECO:0000313" key="3">
    <source>
        <dbReference type="EMBL" id="GIH42454.1"/>
    </source>
</evidence>
<dbReference type="EMBL" id="BOOC01000030">
    <property type="protein sequence ID" value="GIH42454.1"/>
    <property type="molecule type" value="Genomic_DNA"/>
</dbReference>
<reference evidence="3 4" key="1">
    <citation type="submission" date="2021-01" db="EMBL/GenBank/DDBJ databases">
        <title>Whole genome shotgun sequence of Microbispora corallina NBRC 16416.</title>
        <authorList>
            <person name="Komaki H."/>
            <person name="Tamura T."/>
        </authorList>
    </citation>
    <scope>NUCLEOTIDE SEQUENCE [LARGE SCALE GENOMIC DNA]</scope>
    <source>
        <strain evidence="3 4">NBRC 16416</strain>
    </source>
</reference>
<evidence type="ECO:0000256" key="2">
    <source>
        <dbReference type="SAM" id="SignalP"/>
    </source>
</evidence>
<evidence type="ECO:0000256" key="1">
    <source>
        <dbReference type="SAM" id="MobiDB-lite"/>
    </source>
</evidence>
<feature type="signal peptide" evidence="2">
    <location>
        <begin position="1"/>
        <end position="21"/>
    </location>
</feature>
<feature type="region of interest" description="Disordered" evidence="1">
    <location>
        <begin position="131"/>
        <end position="173"/>
    </location>
</feature>
<evidence type="ECO:0000313" key="4">
    <source>
        <dbReference type="Proteomes" id="UP000603904"/>
    </source>
</evidence>
<gene>
    <name evidence="3" type="ORF">Mco01_54540</name>
</gene>
<feature type="compositionally biased region" description="Polar residues" evidence="1">
    <location>
        <begin position="164"/>
        <end position="173"/>
    </location>
</feature>
<protein>
    <recommendedName>
        <fullName evidence="5">Lipoprotein</fullName>
    </recommendedName>
</protein>
<name>A0ABQ4G5V8_9ACTN</name>
<keyword evidence="2" id="KW-0732">Signal</keyword>
<feature type="chain" id="PRO_5046889025" description="Lipoprotein" evidence="2">
    <location>
        <begin position="22"/>
        <end position="173"/>
    </location>
</feature>
<comment type="caution">
    <text evidence="3">The sequence shown here is derived from an EMBL/GenBank/DDBJ whole genome shotgun (WGS) entry which is preliminary data.</text>
</comment>
<proteinExistence type="predicted"/>
<evidence type="ECO:0008006" key="5">
    <source>
        <dbReference type="Google" id="ProtNLM"/>
    </source>
</evidence>